<accession>A0A7C5DAF2</accession>
<dbReference type="Pfam" id="PF08780">
    <property type="entry name" value="NTase_sub_bind"/>
    <property type="match status" value="1"/>
</dbReference>
<dbReference type="Proteomes" id="UP000886110">
    <property type="component" value="Unassembled WGS sequence"/>
</dbReference>
<evidence type="ECO:0000313" key="1">
    <source>
        <dbReference type="EMBL" id="HHE04498.1"/>
    </source>
</evidence>
<dbReference type="InterPro" id="IPR010235">
    <property type="entry name" value="HepT"/>
</dbReference>
<sequence length="127" mass="14919">MNSEKLTKNLKNLGNALSRLKEALQEPESAIVMDATIQRFEFSYELMWKTLKNFLEDIHGIRVVSPRQVFKEAYRLSLIEQENLFLEMIHSRNLLSHTYNEELASDIYKKCPSYLSAMQKVLKCMPF</sequence>
<organism evidence="1">
    <name type="scientific">candidate division WOR-3 bacterium</name>
    <dbReference type="NCBI Taxonomy" id="2052148"/>
    <lineage>
        <taxon>Bacteria</taxon>
        <taxon>Bacteria division WOR-3</taxon>
    </lineage>
</organism>
<proteinExistence type="predicted"/>
<name>A0A7C5DAF2_UNCW3</name>
<gene>
    <name evidence="1" type="ORF">ENL19_00385</name>
</gene>
<protein>
    <submittedName>
        <fullName evidence="1">Nucleotidyltransferase</fullName>
    </submittedName>
</protein>
<comment type="caution">
    <text evidence="1">The sequence shown here is derived from an EMBL/GenBank/DDBJ whole genome shotgun (WGS) entry which is preliminary data.</text>
</comment>
<reference evidence="1" key="1">
    <citation type="journal article" date="2020" name="mSystems">
        <title>Genome- and Community-Level Interaction Insights into Carbon Utilization and Element Cycling Functions of Hydrothermarchaeota in Hydrothermal Sediment.</title>
        <authorList>
            <person name="Zhou Z."/>
            <person name="Liu Y."/>
            <person name="Xu W."/>
            <person name="Pan J."/>
            <person name="Luo Z.H."/>
            <person name="Li M."/>
        </authorList>
    </citation>
    <scope>NUCLEOTIDE SEQUENCE [LARGE SCALE GENOMIC DNA]</scope>
    <source>
        <strain evidence="1">HyVt-74</strain>
    </source>
</reference>
<dbReference type="AlphaFoldDB" id="A0A7C5DAF2"/>
<dbReference type="EMBL" id="DRTB01000029">
    <property type="protein sequence ID" value="HHE04498.1"/>
    <property type="molecule type" value="Genomic_DNA"/>
</dbReference>
<dbReference type="SUPFAM" id="SSF81593">
    <property type="entry name" value="Nucleotidyltransferase substrate binding subunit/domain"/>
    <property type="match status" value="1"/>
</dbReference>
<dbReference type="NCBIfam" id="TIGR01987">
    <property type="entry name" value="HI0074"/>
    <property type="match status" value="1"/>
</dbReference>
<dbReference type="Gene3D" id="1.20.120.330">
    <property type="entry name" value="Nucleotidyltransferases domain 2"/>
    <property type="match status" value="1"/>
</dbReference>